<proteinExistence type="inferred from homology"/>
<dbReference type="SUPFAM" id="SSF69075">
    <property type="entry name" value="Glutamyl tRNA-reductase dimerization domain"/>
    <property type="match status" value="1"/>
</dbReference>
<feature type="domain" description="Quinate/shikimate 5-dehydrogenase/glutamyl-tRNA reductase" evidence="15">
    <location>
        <begin position="166"/>
        <end position="272"/>
    </location>
</feature>
<evidence type="ECO:0000256" key="12">
    <source>
        <dbReference type="PIRSR" id="PIRSR000445-4"/>
    </source>
</evidence>
<comment type="miscellaneous">
    <text evidence="8">During catalysis, the active site Cys acts as a nucleophile attacking the alpha-carbonyl group of tRNA-bound glutamate with the formation of a thioester intermediate between enzyme and glutamate, and the concomitant release of tRNA(Glu). The thioester intermediate is finally reduced by direct hydride transfer from NADPH, to form the product GSA.</text>
</comment>
<dbReference type="InParanoid" id="G0EGR3"/>
<reference evidence="17 18" key="1">
    <citation type="journal article" date="2011" name="Stand. Genomic Sci.">
        <title>Complete genome sequence of the hyperthermophilic chemolithoautotroph Pyrolobus fumarii type strain (1A).</title>
        <authorList>
            <person name="Anderson I."/>
            <person name="Goker M."/>
            <person name="Nolan M."/>
            <person name="Lucas S."/>
            <person name="Hammon N."/>
            <person name="Deshpande S."/>
            <person name="Cheng J.F."/>
            <person name="Tapia R."/>
            <person name="Han C."/>
            <person name="Goodwin L."/>
            <person name="Pitluck S."/>
            <person name="Huntemann M."/>
            <person name="Liolios K."/>
            <person name="Ivanova N."/>
            <person name="Pagani I."/>
            <person name="Mavromatis K."/>
            <person name="Ovchinikova G."/>
            <person name="Pati A."/>
            <person name="Chen A."/>
            <person name="Palaniappan K."/>
            <person name="Land M."/>
            <person name="Hauser L."/>
            <person name="Brambilla E.M."/>
            <person name="Huber H."/>
            <person name="Yasawong M."/>
            <person name="Rohde M."/>
            <person name="Spring S."/>
            <person name="Abt B."/>
            <person name="Sikorski J."/>
            <person name="Wirth R."/>
            <person name="Detter J.C."/>
            <person name="Woyke T."/>
            <person name="Bristow J."/>
            <person name="Eisen J.A."/>
            <person name="Markowitz V."/>
            <person name="Hugenholtz P."/>
            <person name="Kyrpides N.C."/>
            <person name="Klenk H.P."/>
            <person name="Lapidus A."/>
        </authorList>
    </citation>
    <scope>NUCLEOTIDE SEQUENCE [LARGE SCALE GENOMIC DNA]</scope>
    <source>
        <strain evidence="18">DSM 11204 / 1A</strain>
    </source>
</reference>
<dbReference type="PROSITE" id="PS00747">
    <property type="entry name" value="GLUTR"/>
    <property type="match status" value="1"/>
</dbReference>
<feature type="binding site" evidence="8 10">
    <location>
        <position position="114"/>
    </location>
    <ligand>
        <name>substrate</name>
    </ligand>
</feature>
<evidence type="ECO:0000256" key="11">
    <source>
        <dbReference type="PIRSR" id="PIRSR000445-3"/>
    </source>
</evidence>
<dbReference type="HAMAP" id="MF_00087">
    <property type="entry name" value="Glu_tRNA_reductase"/>
    <property type="match status" value="1"/>
</dbReference>
<evidence type="ECO:0000256" key="6">
    <source>
        <dbReference type="ARBA" id="ARBA00023244"/>
    </source>
</evidence>
<feature type="active site" description="Nucleophile" evidence="8 9">
    <location>
        <position position="49"/>
    </location>
</feature>
<evidence type="ECO:0000256" key="9">
    <source>
        <dbReference type="PIRSR" id="PIRSR000445-1"/>
    </source>
</evidence>
<dbReference type="Proteomes" id="UP000001037">
    <property type="component" value="Chromosome"/>
</dbReference>
<feature type="domain" description="Glutamyl-tRNA reductase N-terminal" evidence="16">
    <location>
        <begin position="21"/>
        <end position="150"/>
    </location>
</feature>
<feature type="binding site" evidence="8 10">
    <location>
        <begin position="48"/>
        <end position="51"/>
    </location>
    <ligand>
        <name>substrate</name>
    </ligand>
</feature>
<keyword evidence="6 8" id="KW-0627">Porphyrin biosynthesis</keyword>
<dbReference type="InterPro" id="IPR000343">
    <property type="entry name" value="4pyrrol_synth_GluRdtase"/>
</dbReference>
<dbReference type="InterPro" id="IPR015896">
    <property type="entry name" value="4pyrrol_synth_GluRdtase_dimer"/>
</dbReference>
<evidence type="ECO:0000256" key="7">
    <source>
        <dbReference type="ARBA" id="ARBA00047464"/>
    </source>
</evidence>
<name>G0EGR3_PYRF1</name>
<dbReference type="HOGENOM" id="CLU_035113_0_0_2"/>
<dbReference type="Gene3D" id="3.40.50.720">
    <property type="entry name" value="NAD(P)-binding Rossmann-like Domain"/>
    <property type="match status" value="1"/>
</dbReference>
<sequence length="419" mass="46483">MKTLDSLYMVGVDWKMVDTAKLAVLEGRVDDVYELLYPHVDELVVLPTCNRFEVYMVRGNGCSMCIEEVLRFIRLHVGVEKPRVLRGVEAARHLFRVASGLESMVLGEPEILGQVKRAFEYALKRAYTGKLLDLVFRYAIKTGKRVRSETGIGKGSIGIPGAAVILAEEKLGTLKDKIVGVIGAGEAGSIIASLAAKKGAAKILIANRSFERARSLAKSLGEIAEPVEWGLLERLMTESDVVFAAITVDRPVIPASVSRSARRGLVVIDISNVPVFESLPEWVEYHGFNEVVEVARRMAEVRRSEVPKAEKIIEEELNKLMRAVKKRIADEAIETMMKFAKAMVDNEVRRAVSVLRGRGIDVGAVEDVLRDLAWSSVRKSLRPLIIALQEAAEAGRIRMLEEVRTVFEKEYAKVVAKID</sequence>
<dbReference type="UniPathway" id="UPA00251">
    <property type="reaction ID" value="UER00316"/>
</dbReference>
<comment type="domain">
    <text evidence="8">Possesses an unusual extended V-shaped dimeric structure with each monomer consisting of three distinct domains arranged along a curved 'spinal' alpha-helix. The N-terminal catalytic domain specifically recognizes the glutamate moiety of the substrate. The second domain is the NADPH-binding domain, and the third C-terminal domain is responsible for dimerization.</text>
</comment>
<dbReference type="InterPro" id="IPR006151">
    <property type="entry name" value="Shikm_DH/Glu-tRNA_Rdtase"/>
</dbReference>
<dbReference type="GeneID" id="11138538"/>
<dbReference type="FunCoup" id="G0EGR3">
    <property type="interactions" value="69"/>
</dbReference>
<comment type="subunit">
    <text evidence="8">Homodimer.</text>
</comment>
<dbReference type="InterPro" id="IPR036291">
    <property type="entry name" value="NAD(P)-bd_dom_sf"/>
</dbReference>
<dbReference type="InterPro" id="IPR015895">
    <property type="entry name" value="4pyrrol_synth_GluRdtase_N"/>
</dbReference>
<dbReference type="InterPro" id="IPR036343">
    <property type="entry name" value="GluRdtase_N_sf"/>
</dbReference>
<dbReference type="PANTHER" id="PTHR43013">
    <property type="entry name" value="GLUTAMYL-TRNA REDUCTASE"/>
    <property type="match status" value="1"/>
</dbReference>
<keyword evidence="5 8" id="KW-0560">Oxidoreductase</keyword>
<comment type="pathway">
    <text evidence="1 8 13">Porphyrin-containing compound metabolism; protoporphyrin-IX biosynthesis; 5-aminolevulinate from L-glutamyl-tRNA(Glu): step 1/2.</text>
</comment>
<dbReference type="PIRSF" id="PIRSF000445">
    <property type="entry name" value="4pyrrol_synth_GluRdtase"/>
    <property type="match status" value="1"/>
</dbReference>
<organism evidence="17 18">
    <name type="scientific">Pyrolobus fumarii (strain DSM 11204 / 1A)</name>
    <dbReference type="NCBI Taxonomy" id="694429"/>
    <lineage>
        <taxon>Archaea</taxon>
        <taxon>Thermoproteota</taxon>
        <taxon>Thermoprotei</taxon>
        <taxon>Desulfurococcales</taxon>
        <taxon>Pyrodictiaceae</taxon>
        <taxon>Pyrolobus</taxon>
    </lineage>
</organism>
<comment type="similarity">
    <text evidence="2 8 13">Belongs to the glutamyl-tRNA reductase family.</text>
</comment>
<comment type="function">
    <text evidence="8">Catalyzes the NADPH-dependent reduction of glutamyl-tRNA(Glu) to glutamate 1-semialdehyde (GSA).</text>
</comment>
<dbReference type="InterPro" id="IPR018214">
    <property type="entry name" value="GluRdtase_CS"/>
</dbReference>
<dbReference type="Pfam" id="PF05201">
    <property type="entry name" value="GlutR_N"/>
    <property type="match status" value="1"/>
</dbReference>
<feature type="binding site" evidence="8 10">
    <location>
        <position position="103"/>
    </location>
    <ligand>
        <name>substrate</name>
    </ligand>
</feature>
<protein>
    <recommendedName>
        <fullName evidence="3 8">Glutamyl-tRNA reductase</fullName>
        <shortName evidence="8">GluTR</shortName>
        <ecNumber evidence="3 8">1.2.1.70</ecNumber>
    </recommendedName>
</protein>
<dbReference type="EMBL" id="CP002838">
    <property type="protein sequence ID" value="AEM39211.1"/>
    <property type="molecule type" value="Genomic_DNA"/>
</dbReference>
<accession>G0EGR3</accession>
<evidence type="ECO:0000256" key="13">
    <source>
        <dbReference type="RuleBase" id="RU000584"/>
    </source>
</evidence>
<dbReference type="NCBIfam" id="TIGR01035">
    <property type="entry name" value="hemA"/>
    <property type="match status" value="1"/>
</dbReference>
<evidence type="ECO:0000313" key="17">
    <source>
        <dbReference type="EMBL" id="AEM39211.1"/>
    </source>
</evidence>
<comment type="catalytic activity">
    <reaction evidence="7 8 13">
        <text>(S)-4-amino-5-oxopentanoate + tRNA(Glu) + NADP(+) = L-glutamyl-tRNA(Glu) + NADPH + H(+)</text>
        <dbReference type="Rhea" id="RHEA:12344"/>
        <dbReference type="Rhea" id="RHEA-COMP:9663"/>
        <dbReference type="Rhea" id="RHEA-COMP:9680"/>
        <dbReference type="ChEBI" id="CHEBI:15378"/>
        <dbReference type="ChEBI" id="CHEBI:57501"/>
        <dbReference type="ChEBI" id="CHEBI:57783"/>
        <dbReference type="ChEBI" id="CHEBI:58349"/>
        <dbReference type="ChEBI" id="CHEBI:78442"/>
        <dbReference type="ChEBI" id="CHEBI:78520"/>
        <dbReference type="EC" id="1.2.1.70"/>
    </reaction>
</comment>
<dbReference type="InterPro" id="IPR036453">
    <property type="entry name" value="GluRdtase_dimer_dom_sf"/>
</dbReference>
<dbReference type="GO" id="GO:0050661">
    <property type="term" value="F:NADP binding"/>
    <property type="evidence" value="ECO:0007669"/>
    <property type="project" value="InterPro"/>
</dbReference>
<dbReference type="RefSeq" id="WP_014026888.1">
    <property type="nucleotide sequence ID" value="NC_015931.1"/>
</dbReference>
<keyword evidence="18" id="KW-1185">Reference proteome</keyword>
<dbReference type="OrthoDB" id="4562at2157"/>
<feature type="domain" description="Tetrapyrrole biosynthesis glutamyl-tRNA reductase dimerisation" evidence="14">
    <location>
        <begin position="308"/>
        <end position="408"/>
    </location>
</feature>
<gene>
    <name evidence="8" type="primary">hemA</name>
    <name evidence="17" type="ordered locus">Pyrfu_1353</name>
</gene>
<dbReference type="Pfam" id="PF00745">
    <property type="entry name" value="GlutR_dimer"/>
    <property type="match status" value="1"/>
</dbReference>
<evidence type="ECO:0000256" key="5">
    <source>
        <dbReference type="ARBA" id="ARBA00023002"/>
    </source>
</evidence>
<evidence type="ECO:0000256" key="2">
    <source>
        <dbReference type="ARBA" id="ARBA00005916"/>
    </source>
</evidence>
<evidence type="ECO:0000259" key="15">
    <source>
        <dbReference type="Pfam" id="PF01488"/>
    </source>
</evidence>
<feature type="site" description="Important for activity" evidence="8 12">
    <location>
        <position position="93"/>
    </location>
</feature>
<evidence type="ECO:0000313" key="18">
    <source>
        <dbReference type="Proteomes" id="UP000001037"/>
    </source>
</evidence>
<dbReference type="Pfam" id="PF01488">
    <property type="entry name" value="Shikimate_DH"/>
    <property type="match status" value="1"/>
</dbReference>
<dbReference type="SUPFAM" id="SSF51735">
    <property type="entry name" value="NAD(P)-binding Rossmann-fold domains"/>
    <property type="match status" value="1"/>
</dbReference>
<dbReference type="Gene3D" id="3.30.460.30">
    <property type="entry name" value="Glutamyl-tRNA reductase, N-terminal domain"/>
    <property type="match status" value="1"/>
</dbReference>
<feature type="binding site" evidence="8 10">
    <location>
        <begin position="108"/>
        <end position="110"/>
    </location>
    <ligand>
        <name>substrate</name>
    </ligand>
</feature>
<evidence type="ECO:0000256" key="8">
    <source>
        <dbReference type="HAMAP-Rule" id="MF_00087"/>
    </source>
</evidence>
<dbReference type="FunFam" id="3.30.460.30:FF:000001">
    <property type="entry name" value="Glutamyl-tRNA reductase"/>
    <property type="match status" value="1"/>
</dbReference>
<dbReference type="PANTHER" id="PTHR43013:SF1">
    <property type="entry name" value="GLUTAMYL-TRNA REDUCTASE"/>
    <property type="match status" value="1"/>
</dbReference>
<dbReference type="STRING" id="694429.Pyrfu_1353"/>
<dbReference type="GO" id="GO:0008883">
    <property type="term" value="F:glutamyl-tRNA reductase activity"/>
    <property type="evidence" value="ECO:0007669"/>
    <property type="project" value="UniProtKB-UniRule"/>
</dbReference>
<keyword evidence="4 8" id="KW-0521">NADP</keyword>
<evidence type="ECO:0000256" key="1">
    <source>
        <dbReference type="ARBA" id="ARBA00005059"/>
    </source>
</evidence>
<evidence type="ECO:0000256" key="3">
    <source>
        <dbReference type="ARBA" id="ARBA00012970"/>
    </source>
</evidence>
<dbReference type="SUPFAM" id="SSF69742">
    <property type="entry name" value="Glutamyl tRNA-reductase catalytic, N-terminal domain"/>
    <property type="match status" value="1"/>
</dbReference>
<evidence type="ECO:0000256" key="4">
    <source>
        <dbReference type="ARBA" id="ARBA00022857"/>
    </source>
</evidence>
<evidence type="ECO:0000256" key="10">
    <source>
        <dbReference type="PIRSR" id="PIRSR000445-2"/>
    </source>
</evidence>
<dbReference type="AlphaFoldDB" id="G0EGR3"/>
<dbReference type="KEGG" id="pfm:Pyrfu_1353"/>
<dbReference type="eggNOG" id="arCOG01036">
    <property type="taxonomic scope" value="Archaea"/>
</dbReference>
<feature type="binding site" evidence="8 11">
    <location>
        <begin position="183"/>
        <end position="188"/>
    </location>
    <ligand>
        <name>NADP(+)</name>
        <dbReference type="ChEBI" id="CHEBI:58349"/>
    </ligand>
</feature>
<dbReference type="EC" id="1.2.1.70" evidence="3 8"/>
<dbReference type="GO" id="GO:0019353">
    <property type="term" value="P:protoporphyrinogen IX biosynthetic process from glutamate"/>
    <property type="evidence" value="ECO:0007669"/>
    <property type="project" value="TreeGrafter"/>
</dbReference>
<evidence type="ECO:0000259" key="14">
    <source>
        <dbReference type="Pfam" id="PF00745"/>
    </source>
</evidence>
<evidence type="ECO:0000259" key="16">
    <source>
        <dbReference type="Pfam" id="PF05201"/>
    </source>
</evidence>